<accession>A0A9J6CFC5</accession>
<dbReference type="AlphaFoldDB" id="A0A9J6CFC5"/>
<gene>
    <name evidence="3" type="ORF">PVAND_010139</name>
</gene>
<feature type="chain" id="PRO_5039891507" evidence="2">
    <location>
        <begin position="24"/>
        <end position="518"/>
    </location>
</feature>
<organism evidence="3 4">
    <name type="scientific">Polypedilum vanderplanki</name>
    <name type="common">Sleeping chironomid midge</name>
    <dbReference type="NCBI Taxonomy" id="319348"/>
    <lineage>
        <taxon>Eukaryota</taxon>
        <taxon>Metazoa</taxon>
        <taxon>Ecdysozoa</taxon>
        <taxon>Arthropoda</taxon>
        <taxon>Hexapoda</taxon>
        <taxon>Insecta</taxon>
        <taxon>Pterygota</taxon>
        <taxon>Neoptera</taxon>
        <taxon>Endopterygota</taxon>
        <taxon>Diptera</taxon>
        <taxon>Nematocera</taxon>
        <taxon>Chironomoidea</taxon>
        <taxon>Chironomidae</taxon>
        <taxon>Chironominae</taxon>
        <taxon>Polypedilum</taxon>
        <taxon>Polypedilum</taxon>
    </lineage>
</organism>
<proteinExistence type="predicted"/>
<dbReference type="OrthoDB" id="10616827at2759"/>
<dbReference type="EMBL" id="JADBJN010000001">
    <property type="protein sequence ID" value="KAG5680645.1"/>
    <property type="molecule type" value="Genomic_DNA"/>
</dbReference>
<evidence type="ECO:0000256" key="2">
    <source>
        <dbReference type="SAM" id="SignalP"/>
    </source>
</evidence>
<reference evidence="3" key="1">
    <citation type="submission" date="2021-03" db="EMBL/GenBank/DDBJ databases">
        <title>Chromosome level genome of the anhydrobiotic midge Polypedilum vanderplanki.</title>
        <authorList>
            <person name="Yoshida Y."/>
            <person name="Kikawada T."/>
            <person name="Gusev O."/>
        </authorList>
    </citation>
    <scope>NUCLEOTIDE SEQUENCE</scope>
    <source>
        <strain evidence="3">NIAS01</strain>
        <tissue evidence="3">Whole body or cell culture</tissue>
    </source>
</reference>
<evidence type="ECO:0000313" key="3">
    <source>
        <dbReference type="EMBL" id="KAG5680645.1"/>
    </source>
</evidence>
<evidence type="ECO:0000313" key="4">
    <source>
        <dbReference type="Proteomes" id="UP001107558"/>
    </source>
</evidence>
<keyword evidence="4" id="KW-1185">Reference proteome</keyword>
<keyword evidence="2" id="KW-0732">Signal</keyword>
<name>A0A9J6CFC5_POLVA</name>
<comment type="caution">
    <text evidence="3">The sequence shown here is derived from an EMBL/GenBank/DDBJ whole genome shotgun (WGS) entry which is preliminary data.</text>
</comment>
<feature type="signal peptide" evidence="2">
    <location>
        <begin position="1"/>
        <end position="23"/>
    </location>
</feature>
<evidence type="ECO:0000256" key="1">
    <source>
        <dbReference type="SAM" id="MobiDB-lite"/>
    </source>
</evidence>
<sequence length="518" mass="60277">MKLFYSILIALLLFFISLPSSSPRSLEKRIRSLEANVSNLKHEVDDLLTYFKTCNSSLNETVFHKFVNNYLQNKTYEGRSNKNSTEEQNILQKLKERVKKLLNFSKNSNIDETFRFSRSDGDCVDLKRHLVKFVNCLDFENENMQNETVVDNVEEEIAQNIDTTTQISQKEREDAAERSKVDTELSFMGHLKHPVEMIGKPQFKRPDLNKVQEQIDSAKSAAWMQVEDMETTTKTPTFQYTDDPMEFLDMPRLAMIRRKTEESNCGKVKRSKLFKGLLEPVNDPVQYEVPNEIIKGQQAEDESTIISNEVNKLATKIDLKQQMELISFHDQLGEKPRRFDFDVEPFYQLALENITKSSNKLQESSKIDDGIVLGPHKFFDFDKKKRSSKDGRVERLKQNLISEFKDHHFNADNFEKRVMKLHGDHVDRNEYKFLEETSHLNDGSTHAEEIIKPLKIASKLKSPNELKMEMELGEKFKELESYEVEIKEVSKNSNEVGNAPFYKTENINNENDIEELSP</sequence>
<dbReference type="Proteomes" id="UP001107558">
    <property type="component" value="Chromosome 1"/>
</dbReference>
<protein>
    <submittedName>
        <fullName evidence="3">Uncharacterized protein</fullName>
    </submittedName>
</protein>
<feature type="region of interest" description="Disordered" evidence="1">
    <location>
        <begin position="489"/>
        <end position="518"/>
    </location>
</feature>